<comment type="caution">
    <text evidence="2">The sequence shown here is derived from an EMBL/GenBank/DDBJ whole genome shotgun (WGS) entry which is preliminary data.</text>
</comment>
<feature type="non-terminal residue" evidence="2">
    <location>
        <position position="95"/>
    </location>
</feature>
<dbReference type="GO" id="GO:0003727">
    <property type="term" value="F:single-stranded RNA binding"/>
    <property type="evidence" value="ECO:0007669"/>
    <property type="project" value="TreeGrafter"/>
</dbReference>
<dbReference type="Pfam" id="PF14559">
    <property type="entry name" value="TPR_19"/>
    <property type="match status" value="1"/>
</dbReference>
<organism evidence="2 3">
    <name type="scientific">Haematococcus lacustris</name>
    <name type="common">Green alga</name>
    <name type="synonym">Haematococcus pluvialis</name>
    <dbReference type="NCBI Taxonomy" id="44745"/>
    <lineage>
        <taxon>Eukaryota</taxon>
        <taxon>Viridiplantae</taxon>
        <taxon>Chlorophyta</taxon>
        <taxon>core chlorophytes</taxon>
        <taxon>Chlorophyceae</taxon>
        <taxon>CS clade</taxon>
        <taxon>Chlamydomonadales</taxon>
        <taxon>Haematococcaceae</taxon>
        <taxon>Haematococcus</taxon>
    </lineage>
</organism>
<dbReference type="InterPro" id="IPR011990">
    <property type="entry name" value="TPR-like_helical_dom_sf"/>
</dbReference>
<sequence length="95" mass="10396">VSNSDEEGSNQDVPLPAPVGGPKTLKINIDLLLLSLSSEQRRELQREAEAGLRRCLALDPGDGRTYVVLGKLLLQQRRLEEARTLYSHGVNMTGA</sequence>
<evidence type="ECO:0000313" key="2">
    <source>
        <dbReference type="EMBL" id="GFH32964.1"/>
    </source>
</evidence>
<reference evidence="2 3" key="1">
    <citation type="submission" date="2020-02" db="EMBL/GenBank/DDBJ databases">
        <title>Draft genome sequence of Haematococcus lacustris strain NIES-144.</title>
        <authorList>
            <person name="Morimoto D."/>
            <person name="Nakagawa S."/>
            <person name="Yoshida T."/>
            <person name="Sawayama S."/>
        </authorList>
    </citation>
    <scope>NUCLEOTIDE SEQUENCE [LARGE SCALE GENOMIC DNA]</scope>
    <source>
        <strain evidence="2 3">NIES-144</strain>
    </source>
</reference>
<dbReference type="PANTHER" id="PTHR44917">
    <property type="entry name" value="PROTEIN HIGH CHLOROPHYLL FLUORESCENT 107"/>
    <property type="match status" value="1"/>
</dbReference>
<keyword evidence="3" id="KW-1185">Reference proteome</keyword>
<feature type="region of interest" description="Disordered" evidence="1">
    <location>
        <begin position="1"/>
        <end position="22"/>
    </location>
</feature>
<dbReference type="InterPro" id="IPR044624">
    <property type="entry name" value="Mbb1-like"/>
</dbReference>
<dbReference type="PANTHER" id="PTHR44917:SF1">
    <property type="entry name" value="PROTEIN HIGH CHLOROPHYLL FLUORESCENT 107"/>
    <property type="match status" value="1"/>
</dbReference>
<dbReference type="Proteomes" id="UP000485058">
    <property type="component" value="Unassembled WGS sequence"/>
</dbReference>
<dbReference type="SUPFAM" id="SSF48452">
    <property type="entry name" value="TPR-like"/>
    <property type="match status" value="1"/>
</dbReference>
<dbReference type="AlphaFoldDB" id="A0A6A0ALY6"/>
<name>A0A6A0ALY6_HAELA</name>
<accession>A0A6A0ALY6</accession>
<feature type="non-terminal residue" evidence="2">
    <location>
        <position position="1"/>
    </location>
</feature>
<dbReference type="Gene3D" id="1.25.40.10">
    <property type="entry name" value="Tetratricopeptide repeat domain"/>
    <property type="match status" value="1"/>
</dbReference>
<protein>
    <submittedName>
        <fullName evidence="2">PsbB mRNA maturation factor Mbb1, chloroplastic</fullName>
    </submittedName>
</protein>
<evidence type="ECO:0000256" key="1">
    <source>
        <dbReference type="SAM" id="MobiDB-lite"/>
    </source>
</evidence>
<evidence type="ECO:0000313" key="3">
    <source>
        <dbReference type="Proteomes" id="UP000485058"/>
    </source>
</evidence>
<dbReference type="GO" id="GO:0006417">
    <property type="term" value="P:regulation of translation"/>
    <property type="evidence" value="ECO:0007669"/>
    <property type="project" value="TreeGrafter"/>
</dbReference>
<gene>
    <name evidence="2" type="ORF">HaLaN_32269</name>
</gene>
<proteinExistence type="predicted"/>
<dbReference type="GO" id="GO:0006397">
    <property type="term" value="P:mRNA processing"/>
    <property type="evidence" value="ECO:0007669"/>
    <property type="project" value="InterPro"/>
</dbReference>
<dbReference type="EMBL" id="BLLF01007468">
    <property type="protein sequence ID" value="GFH32964.1"/>
    <property type="molecule type" value="Genomic_DNA"/>
</dbReference>
<dbReference type="GO" id="GO:0003729">
    <property type="term" value="F:mRNA binding"/>
    <property type="evidence" value="ECO:0007669"/>
    <property type="project" value="InterPro"/>
</dbReference>